<dbReference type="Proteomes" id="UP000226525">
    <property type="component" value="Unassembled WGS sequence"/>
</dbReference>
<reference evidence="4" key="1">
    <citation type="submission" date="2017-09" db="EMBL/GenBank/DDBJ databases">
        <title>The Reconstruction of 2,631 Draft Metagenome-Assembled Genomes from the Global Oceans.</title>
        <authorList>
            <person name="Tully B.J."/>
            <person name="Graham E.D."/>
            <person name="Heidelberg J.F."/>
        </authorList>
    </citation>
    <scope>NUCLEOTIDE SEQUENCE [LARGE SCALE GENOMIC DNA]</scope>
</reference>
<gene>
    <name evidence="3" type="ORF">CMN54_14265</name>
</gene>
<dbReference type="InterPro" id="IPR011010">
    <property type="entry name" value="DNA_brk_join_enz"/>
</dbReference>
<accession>A0A2D6YN97</accession>
<feature type="non-terminal residue" evidence="3">
    <location>
        <position position="62"/>
    </location>
</feature>
<dbReference type="Gene3D" id="1.10.443.10">
    <property type="entry name" value="Intergrase catalytic core"/>
    <property type="match status" value="1"/>
</dbReference>
<comment type="caution">
    <text evidence="3">The sequence shown here is derived from an EMBL/GenBank/DDBJ whole genome shotgun (WGS) entry which is preliminary data.</text>
</comment>
<evidence type="ECO:0000313" key="4">
    <source>
        <dbReference type="Proteomes" id="UP000226525"/>
    </source>
</evidence>
<dbReference type="GO" id="GO:0006310">
    <property type="term" value="P:DNA recombination"/>
    <property type="evidence" value="ECO:0007669"/>
    <property type="project" value="UniProtKB-KW"/>
</dbReference>
<feature type="domain" description="Tyr recombinase" evidence="2">
    <location>
        <begin position="1"/>
        <end position="62"/>
    </location>
</feature>
<keyword evidence="1" id="KW-0233">DNA recombination</keyword>
<dbReference type="GO" id="GO:0003677">
    <property type="term" value="F:DNA binding"/>
    <property type="evidence" value="ECO:0007669"/>
    <property type="project" value="InterPro"/>
</dbReference>
<dbReference type="InterPro" id="IPR013762">
    <property type="entry name" value="Integrase-like_cat_sf"/>
</dbReference>
<dbReference type="SUPFAM" id="SSF56349">
    <property type="entry name" value="DNA breaking-rejoining enzymes"/>
    <property type="match status" value="1"/>
</dbReference>
<dbReference type="PROSITE" id="PS51898">
    <property type="entry name" value="TYR_RECOMBINASE"/>
    <property type="match status" value="1"/>
</dbReference>
<dbReference type="GO" id="GO:0015074">
    <property type="term" value="P:DNA integration"/>
    <property type="evidence" value="ECO:0007669"/>
    <property type="project" value="InterPro"/>
</dbReference>
<evidence type="ECO:0000256" key="1">
    <source>
        <dbReference type="ARBA" id="ARBA00023172"/>
    </source>
</evidence>
<evidence type="ECO:0000259" key="2">
    <source>
        <dbReference type="PROSITE" id="PS51898"/>
    </source>
</evidence>
<proteinExistence type="predicted"/>
<dbReference type="AlphaFoldDB" id="A0A2D6YN97"/>
<dbReference type="InterPro" id="IPR002104">
    <property type="entry name" value="Integrase_catalytic"/>
</dbReference>
<protein>
    <submittedName>
        <fullName evidence="3">Tyrosine recombinase XerD</fullName>
    </submittedName>
</protein>
<evidence type="ECO:0000313" key="3">
    <source>
        <dbReference type="EMBL" id="MAH64575.1"/>
    </source>
</evidence>
<dbReference type="Pfam" id="PF00589">
    <property type="entry name" value="Phage_integrase"/>
    <property type="match status" value="1"/>
</dbReference>
<name>A0A2D6YN97_9DELT</name>
<organism evidence="3 4">
    <name type="scientific">SAR324 cluster bacterium</name>
    <dbReference type="NCBI Taxonomy" id="2024889"/>
    <lineage>
        <taxon>Bacteria</taxon>
        <taxon>Deltaproteobacteria</taxon>
        <taxon>SAR324 cluster</taxon>
    </lineage>
</organism>
<sequence>MQCAAMNSKAMLEILYACGLRVSELVTLKLSQVVIESNFLRVMGKGNKERIIPINDYALKFL</sequence>
<dbReference type="EMBL" id="NZEX01000171">
    <property type="protein sequence ID" value="MAH64575.1"/>
    <property type="molecule type" value="Genomic_DNA"/>
</dbReference>